<dbReference type="PANTHER" id="PTHR35340:SF6">
    <property type="entry name" value="ASST-DOMAIN-CONTAINING PROTEIN"/>
    <property type="match status" value="1"/>
</dbReference>
<dbReference type="Pfam" id="PF14269">
    <property type="entry name" value="Arylsulfotran_2"/>
    <property type="match status" value="1"/>
</dbReference>
<evidence type="ECO:0000313" key="2">
    <source>
        <dbReference type="EMBL" id="GAA2279448.1"/>
    </source>
</evidence>
<dbReference type="EMBL" id="BAAATR010000068">
    <property type="protein sequence ID" value="GAA2279448.1"/>
    <property type="molecule type" value="Genomic_DNA"/>
</dbReference>
<comment type="caution">
    <text evidence="2">The sequence shown here is derived from an EMBL/GenBank/DDBJ whole genome shotgun (WGS) entry which is preliminary data.</text>
</comment>
<organism evidence="2 3">
    <name type="scientific">Kitasatospora cystarginea</name>
    <dbReference type="NCBI Taxonomy" id="58350"/>
    <lineage>
        <taxon>Bacteria</taxon>
        <taxon>Bacillati</taxon>
        <taxon>Actinomycetota</taxon>
        <taxon>Actinomycetes</taxon>
        <taxon>Kitasatosporales</taxon>
        <taxon>Streptomycetaceae</taxon>
        <taxon>Kitasatospora</taxon>
    </lineage>
</organism>
<sequence length="550" mass="59767">MPAAMGAWHRWMAAATVMVTAGALGSLGAGTTAASDLMEWDRAQCATRPAPPATSVPPPITSGSDVWSFVSAPKLHPMRVTVATRQRGTAPGDVFVAPYNLTQPVGQTGALMLEDSGDPVWFRPLPVANLENGDFRVQTYHNPRTGVTQPVLTFWQGTIAIPPYYTDLPGGAPEPGGCYYIYDDHYRLLRTVFARHGFYPDFHEFLLTRRGTALFIASKPVPMDLTPYGGPKNGAIEDSEVQEVDLATGRLVFSWDILDHVNPADSEVSASSASSSGGVWDAYHVNSIDEGPDGQLLISARNLWAVYDVARQTGDIRWQLGGKRSDFSFGPNADFYWQHHARFRPGNRISMFDDGCCDQPDGTPEQQSHGLILNLDFLNHRATAVRTYYHAPGLYAASQGDTQALTNGDEFVGWGQESYYSEYRGAGNTEGDGSKNLLYDAMMPGSDISYRAFRHKWVGKPWYPPSAAARGGSGGQSTVYASWNGSTQTRAWQVLAGPDARSLSVVVDHADRTGFETAVTTDNPGPYFQVRALNAKGEVIGTSHVVTRSG</sequence>
<keyword evidence="1" id="KW-0732">Signal</keyword>
<dbReference type="Proteomes" id="UP001500305">
    <property type="component" value="Unassembled WGS sequence"/>
</dbReference>
<evidence type="ECO:0000256" key="1">
    <source>
        <dbReference type="SAM" id="SignalP"/>
    </source>
</evidence>
<gene>
    <name evidence="2" type="ORF">GCM10010430_76800</name>
</gene>
<protein>
    <recommendedName>
        <fullName evidence="4">Arylsulfotransferase ASST</fullName>
    </recommendedName>
</protein>
<accession>A0ABP5RX02</accession>
<dbReference type="PANTHER" id="PTHR35340">
    <property type="entry name" value="PQQ ENZYME REPEAT PROTEIN-RELATED"/>
    <property type="match status" value="1"/>
</dbReference>
<keyword evidence="3" id="KW-1185">Reference proteome</keyword>
<evidence type="ECO:0000313" key="3">
    <source>
        <dbReference type="Proteomes" id="UP001500305"/>
    </source>
</evidence>
<reference evidence="3" key="1">
    <citation type="journal article" date="2019" name="Int. J. Syst. Evol. Microbiol.">
        <title>The Global Catalogue of Microorganisms (GCM) 10K type strain sequencing project: providing services to taxonomists for standard genome sequencing and annotation.</title>
        <authorList>
            <consortium name="The Broad Institute Genomics Platform"/>
            <consortium name="The Broad Institute Genome Sequencing Center for Infectious Disease"/>
            <person name="Wu L."/>
            <person name="Ma J."/>
        </authorList>
    </citation>
    <scope>NUCLEOTIDE SEQUENCE [LARGE SCALE GENOMIC DNA]</scope>
    <source>
        <strain evidence="3">JCM 7356</strain>
    </source>
</reference>
<name>A0ABP5RX02_9ACTN</name>
<proteinExistence type="predicted"/>
<feature type="signal peptide" evidence="1">
    <location>
        <begin position="1"/>
        <end position="28"/>
    </location>
</feature>
<feature type="chain" id="PRO_5045706758" description="Arylsulfotransferase ASST" evidence="1">
    <location>
        <begin position="29"/>
        <end position="550"/>
    </location>
</feature>
<evidence type="ECO:0008006" key="4">
    <source>
        <dbReference type="Google" id="ProtNLM"/>
    </source>
</evidence>
<dbReference type="InterPro" id="IPR039535">
    <property type="entry name" value="ASST-like"/>
</dbReference>
<dbReference type="InterPro" id="IPR053143">
    <property type="entry name" value="Arylsulfate_ST"/>
</dbReference>